<evidence type="ECO:0000256" key="7">
    <source>
        <dbReference type="ARBA" id="ARBA00022898"/>
    </source>
</evidence>
<keyword evidence="11" id="KW-1185">Reference proteome</keyword>
<dbReference type="Gene3D" id="3.40.640.10">
    <property type="entry name" value="Type I PLP-dependent aspartate aminotransferase-like (Major domain)"/>
    <property type="match status" value="1"/>
</dbReference>
<evidence type="ECO:0000256" key="3">
    <source>
        <dbReference type="ARBA" id="ARBA00010447"/>
    </source>
</evidence>
<comment type="caution">
    <text evidence="10">The sequence shown here is derived from an EMBL/GenBank/DDBJ whole genome shotgun (WGS) entry which is preliminary data.</text>
</comment>
<dbReference type="PIRSF" id="PIRSF005572">
    <property type="entry name" value="NifS"/>
    <property type="match status" value="1"/>
</dbReference>
<dbReference type="CDD" id="cd06453">
    <property type="entry name" value="SufS_like"/>
    <property type="match status" value="1"/>
</dbReference>
<dbReference type="InterPro" id="IPR015422">
    <property type="entry name" value="PyrdxlP-dep_Trfase_small"/>
</dbReference>
<dbReference type="Gene3D" id="3.90.1150.10">
    <property type="entry name" value="Aspartate Aminotransferase, domain 1"/>
    <property type="match status" value="1"/>
</dbReference>
<dbReference type="GO" id="GO:0006534">
    <property type="term" value="P:cysteine metabolic process"/>
    <property type="evidence" value="ECO:0007669"/>
    <property type="project" value="InterPro"/>
</dbReference>
<evidence type="ECO:0000256" key="8">
    <source>
        <dbReference type="ARBA" id="ARBA00050776"/>
    </source>
</evidence>
<proteinExistence type="inferred from homology"/>
<evidence type="ECO:0000313" key="11">
    <source>
        <dbReference type="Proteomes" id="UP001163821"/>
    </source>
</evidence>
<evidence type="ECO:0000259" key="9">
    <source>
        <dbReference type="Pfam" id="PF00266"/>
    </source>
</evidence>
<comment type="cofactor">
    <cofactor evidence="1">
        <name>pyridoxal 5'-phosphate</name>
        <dbReference type="ChEBI" id="CHEBI:597326"/>
    </cofactor>
</comment>
<keyword evidence="7" id="KW-0663">Pyridoxal phosphate</keyword>
<dbReference type="InterPro" id="IPR010970">
    <property type="entry name" value="Cys_dSase_SufS"/>
</dbReference>
<dbReference type="GO" id="GO:0030170">
    <property type="term" value="F:pyridoxal phosphate binding"/>
    <property type="evidence" value="ECO:0007669"/>
    <property type="project" value="InterPro"/>
</dbReference>
<comment type="similarity">
    <text evidence="3">Belongs to the class-V pyridoxal-phosphate-dependent aminotransferase family. Csd subfamily.</text>
</comment>
<dbReference type="AlphaFoldDB" id="A0AA41YE71"/>
<dbReference type="EMBL" id="JAPAAF010000027">
    <property type="protein sequence ID" value="MCW0484032.1"/>
    <property type="molecule type" value="Genomic_DNA"/>
</dbReference>
<dbReference type="InterPro" id="IPR016454">
    <property type="entry name" value="Cysteine_dSase"/>
</dbReference>
<dbReference type="InterPro" id="IPR000192">
    <property type="entry name" value="Aminotrans_V_dom"/>
</dbReference>
<comment type="function">
    <text evidence="2">Catalyzes the removal of elemental sulfur and selenium atoms from L-cysteine, L-cystine, L-selenocysteine, and L-selenocystine to produce L-alanine.</text>
</comment>
<evidence type="ECO:0000256" key="6">
    <source>
        <dbReference type="ARBA" id="ARBA00022679"/>
    </source>
</evidence>
<dbReference type="RefSeq" id="WP_282592624.1">
    <property type="nucleotide sequence ID" value="NZ_JAPAAF010000027.1"/>
</dbReference>
<organism evidence="10 11">
    <name type="scientific">Gaoshiqia sediminis</name>
    <dbReference type="NCBI Taxonomy" id="2986998"/>
    <lineage>
        <taxon>Bacteria</taxon>
        <taxon>Pseudomonadati</taxon>
        <taxon>Bacteroidota</taxon>
        <taxon>Bacteroidia</taxon>
        <taxon>Marinilabiliales</taxon>
        <taxon>Prolixibacteraceae</taxon>
        <taxon>Gaoshiqia</taxon>
    </lineage>
</organism>
<accession>A0AA41YE71</accession>
<dbReference type="InterPro" id="IPR015424">
    <property type="entry name" value="PyrdxlP-dep_Trfase"/>
</dbReference>
<evidence type="ECO:0000256" key="4">
    <source>
        <dbReference type="ARBA" id="ARBA00012239"/>
    </source>
</evidence>
<evidence type="ECO:0000256" key="5">
    <source>
        <dbReference type="ARBA" id="ARBA00021850"/>
    </source>
</evidence>
<protein>
    <recommendedName>
        <fullName evidence="5">Probable cysteine desulfurase</fullName>
        <ecNumber evidence="4">2.8.1.7</ecNumber>
    </recommendedName>
</protein>
<sequence length="407" mass="45277">MTTLDIARIRKDFPILEQKVYNKPLIYLDSAASSQKPVQVLRKEEQLHLEYYGNIHRGAHFLADRATIEFEAVRDQVVGFIHAGSREEIIFTKGTTESINLVAFSFGEAFIQAGDEIILTEMEHHANIVPWQMMAERKGANIVVLPFSDDGRLEIERLEGLINEKTKLIAVAHVSNTLGTINPVKQIIAKAHKFGVKVLVDGAQAVKHLPVDVQEMDADFYVFSSHKMYGPNGVGVLFGKKELLEQMPPYQGGGEMISEVTFQKTTFNELPYKFEAGTPHITGVVAFGEAIHYLQQLGVAEVAAYEHQLLEYATQKLLEIPGMIIYGAQPEKSGVITFNIDGIHSFDLGTMLDKMGIAVRTGRLCADPVMQHYGITGSVRVSFAVYNTIDEIDVFVAALKKLIVMLR</sequence>
<dbReference type="InterPro" id="IPR015421">
    <property type="entry name" value="PyrdxlP-dep_Trfase_major"/>
</dbReference>
<name>A0AA41YE71_9BACT</name>
<dbReference type="Pfam" id="PF00266">
    <property type="entry name" value="Aminotran_5"/>
    <property type="match status" value="1"/>
</dbReference>
<gene>
    <name evidence="10" type="ORF">N2K84_14920</name>
</gene>
<dbReference type="EC" id="2.8.1.7" evidence="4"/>
<dbReference type="PANTHER" id="PTHR43586:SF8">
    <property type="entry name" value="CYSTEINE DESULFURASE 1, CHLOROPLASTIC"/>
    <property type="match status" value="1"/>
</dbReference>
<dbReference type="NCBIfam" id="TIGR01979">
    <property type="entry name" value="sufS"/>
    <property type="match status" value="1"/>
</dbReference>
<reference evidence="10" key="1">
    <citation type="submission" date="2022-10" db="EMBL/GenBank/DDBJ databases">
        <title>Gaoshiqiia sediminis gen. nov., sp. nov., isolated from coastal sediment.</title>
        <authorList>
            <person name="Yu W.X."/>
            <person name="Mu D.S."/>
            <person name="Du J.Z."/>
            <person name="Liang Y.Q."/>
        </authorList>
    </citation>
    <scope>NUCLEOTIDE SEQUENCE</scope>
    <source>
        <strain evidence="10">A06</strain>
    </source>
</reference>
<dbReference type="SUPFAM" id="SSF53383">
    <property type="entry name" value="PLP-dependent transferases"/>
    <property type="match status" value="1"/>
</dbReference>
<keyword evidence="6" id="KW-0808">Transferase</keyword>
<dbReference type="GO" id="GO:0031071">
    <property type="term" value="F:cysteine desulfurase activity"/>
    <property type="evidence" value="ECO:0007669"/>
    <property type="project" value="UniProtKB-EC"/>
</dbReference>
<comment type="catalytic activity">
    <reaction evidence="8">
        <text>(sulfur carrier)-H + L-cysteine = (sulfur carrier)-SH + L-alanine</text>
        <dbReference type="Rhea" id="RHEA:43892"/>
        <dbReference type="Rhea" id="RHEA-COMP:14737"/>
        <dbReference type="Rhea" id="RHEA-COMP:14739"/>
        <dbReference type="ChEBI" id="CHEBI:29917"/>
        <dbReference type="ChEBI" id="CHEBI:35235"/>
        <dbReference type="ChEBI" id="CHEBI:57972"/>
        <dbReference type="ChEBI" id="CHEBI:64428"/>
        <dbReference type="EC" id="2.8.1.7"/>
    </reaction>
</comment>
<evidence type="ECO:0000256" key="2">
    <source>
        <dbReference type="ARBA" id="ARBA00002824"/>
    </source>
</evidence>
<evidence type="ECO:0000313" key="10">
    <source>
        <dbReference type="EMBL" id="MCW0484032.1"/>
    </source>
</evidence>
<dbReference type="PANTHER" id="PTHR43586">
    <property type="entry name" value="CYSTEINE DESULFURASE"/>
    <property type="match status" value="1"/>
</dbReference>
<dbReference type="Proteomes" id="UP001163821">
    <property type="component" value="Unassembled WGS sequence"/>
</dbReference>
<feature type="domain" description="Aminotransferase class V" evidence="9">
    <location>
        <begin position="26"/>
        <end position="395"/>
    </location>
</feature>
<evidence type="ECO:0000256" key="1">
    <source>
        <dbReference type="ARBA" id="ARBA00001933"/>
    </source>
</evidence>